<dbReference type="RefSeq" id="WP_183695890.1">
    <property type="nucleotide sequence ID" value="NZ_JACICA010000004.1"/>
</dbReference>
<evidence type="ECO:0000256" key="4">
    <source>
        <dbReference type="ARBA" id="ARBA00023157"/>
    </source>
</evidence>
<dbReference type="CDD" id="cd02947">
    <property type="entry name" value="TRX_family"/>
    <property type="match status" value="1"/>
</dbReference>
<organism evidence="8 9">
    <name type="scientific">Alloprevotella rava</name>
    <dbReference type="NCBI Taxonomy" id="671218"/>
    <lineage>
        <taxon>Bacteria</taxon>
        <taxon>Pseudomonadati</taxon>
        <taxon>Bacteroidota</taxon>
        <taxon>Bacteroidia</taxon>
        <taxon>Bacteroidales</taxon>
        <taxon>Prevotellaceae</taxon>
        <taxon>Alloprevotella</taxon>
    </lineage>
</organism>
<dbReference type="GO" id="GO:0045454">
    <property type="term" value="P:cell redox homeostasis"/>
    <property type="evidence" value="ECO:0007669"/>
    <property type="project" value="TreeGrafter"/>
</dbReference>
<feature type="domain" description="Thioredoxin" evidence="7">
    <location>
        <begin position="1"/>
        <end position="118"/>
    </location>
</feature>
<dbReference type="InterPro" id="IPR036249">
    <property type="entry name" value="Thioredoxin-like_sf"/>
</dbReference>
<dbReference type="InterPro" id="IPR005746">
    <property type="entry name" value="Thioredoxin"/>
</dbReference>
<dbReference type="Proteomes" id="UP000541425">
    <property type="component" value="Unassembled WGS sequence"/>
</dbReference>
<dbReference type="Pfam" id="PF00085">
    <property type="entry name" value="Thioredoxin"/>
    <property type="match status" value="1"/>
</dbReference>
<dbReference type="SUPFAM" id="SSF52833">
    <property type="entry name" value="Thioredoxin-like"/>
    <property type="match status" value="1"/>
</dbReference>
<name>A0A7W5YDV3_9BACT</name>
<accession>A0A7W5YDV3</accession>
<dbReference type="InterPro" id="IPR013766">
    <property type="entry name" value="Thioredoxin_domain"/>
</dbReference>
<gene>
    <name evidence="8" type="ORF">FHS60_001087</name>
</gene>
<evidence type="ECO:0000256" key="6">
    <source>
        <dbReference type="NCBIfam" id="TIGR01068"/>
    </source>
</evidence>
<dbReference type="PROSITE" id="PS51352">
    <property type="entry name" value="THIOREDOXIN_2"/>
    <property type="match status" value="1"/>
</dbReference>
<dbReference type="Gene3D" id="3.40.30.10">
    <property type="entry name" value="Glutaredoxin"/>
    <property type="match status" value="1"/>
</dbReference>
<proteinExistence type="inferred from homology"/>
<dbReference type="FunFam" id="3.40.30.10:FF:000229">
    <property type="entry name" value="Thioredoxin (TRX)"/>
    <property type="match status" value="1"/>
</dbReference>
<evidence type="ECO:0000313" key="8">
    <source>
        <dbReference type="EMBL" id="MBB3702624.1"/>
    </source>
</evidence>
<dbReference type="PROSITE" id="PS00194">
    <property type="entry name" value="THIOREDOXIN_1"/>
    <property type="match status" value="1"/>
</dbReference>
<keyword evidence="5" id="KW-0676">Redox-active center</keyword>
<evidence type="ECO:0000256" key="2">
    <source>
        <dbReference type="ARBA" id="ARBA00022448"/>
    </source>
</evidence>
<keyword evidence="4" id="KW-1015">Disulfide bond</keyword>
<dbReference type="PANTHER" id="PTHR45663">
    <property type="entry name" value="GEO12009P1"/>
    <property type="match status" value="1"/>
</dbReference>
<dbReference type="EMBL" id="JACICA010000004">
    <property type="protein sequence ID" value="MBB3702624.1"/>
    <property type="molecule type" value="Genomic_DNA"/>
</dbReference>
<dbReference type="PRINTS" id="PR00421">
    <property type="entry name" value="THIOREDOXIN"/>
</dbReference>
<evidence type="ECO:0000259" key="7">
    <source>
        <dbReference type="PROSITE" id="PS51352"/>
    </source>
</evidence>
<dbReference type="AlphaFoldDB" id="A0A7W5YDV3"/>
<protein>
    <recommendedName>
        <fullName evidence="6">Thioredoxin</fullName>
    </recommendedName>
</protein>
<evidence type="ECO:0000256" key="3">
    <source>
        <dbReference type="ARBA" id="ARBA00022982"/>
    </source>
</evidence>
<evidence type="ECO:0000256" key="5">
    <source>
        <dbReference type="ARBA" id="ARBA00023284"/>
    </source>
</evidence>
<comment type="caution">
    <text evidence="8">The sequence shown here is derived from an EMBL/GenBank/DDBJ whole genome shotgun (WGS) entry which is preliminary data.</text>
</comment>
<keyword evidence="2" id="KW-0813">Transport</keyword>
<dbReference type="InterPro" id="IPR017937">
    <property type="entry name" value="Thioredoxin_CS"/>
</dbReference>
<reference evidence="8 9" key="1">
    <citation type="submission" date="2020-08" db="EMBL/GenBank/DDBJ databases">
        <title>Genomic Encyclopedia of Type Strains, Phase IV (KMG-IV): sequencing the most valuable type-strain genomes for metagenomic binning, comparative biology and taxonomic classification.</title>
        <authorList>
            <person name="Goeker M."/>
        </authorList>
    </citation>
    <scope>NUCLEOTIDE SEQUENCE [LARGE SCALE GENOMIC DNA]</scope>
    <source>
        <strain evidence="8 9">DSM 22548</strain>
    </source>
</reference>
<evidence type="ECO:0000256" key="1">
    <source>
        <dbReference type="ARBA" id="ARBA00008987"/>
    </source>
</evidence>
<evidence type="ECO:0000313" key="9">
    <source>
        <dbReference type="Proteomes" id="UP000541425"/>
    </source>
</evidence>
<sequence>MSVQNLTTLDFKKQIMDFDTNPQEWKYLGDKPAIIDFYATWCGPCKATAPVLEKIAEEYDGRINVFKVDVDQEQELAAIFGIQSIPSILFIPMNEKPQMATGAMRQSDFERAINDILLK</sequence>
<dbReference type="GO" id="GO:0015035">
    <property type="term" value="F:protein-disulfide reductase activity"/>
    <property type="evidence" value="ECO:0007669"/>
    <property type="project" value="UniProtKB-UniRule"/>
</dbReference>
<dbReference type="PANTHER" id="PTHR45663:SF11">
    <property type="entry name" value="GEO12009P1"/>
    <property type="match status" value="1"/>
</dbReference>
<keyword evidence="3" id="KW-0249">Electron transport</keyword>
<dbReference type="GO" id="GO:0005829">
    <property type="term" value="C:cytosol"/>
    <property type="evidence" value="ECO:0007669"/>
    <property type="project" value="TreeGrafter"/>
</dbReference>
<dbReference type="NCBIfam" id="TIGR01068">
    <property type="entry name" value="thioredoxin"/>
    <property type="match status" value="1"/>
</dbReference>
<comment type="similarity">
    <text evidence="1">Belongs to the thioredoxin family.</text>
</comment>